<proteinExistence type="inferred from homology"/>
<organism evidence="7 8">
    <name type="scientific">Leifsonia williamsii</name>
    <dbReference type="NCBI Taxonomy" id="3035919"/>
    <lineage>
        <taxon>Bacteria</taxon>
        <taxon>Bacillati</taxon>
        <taxon>Actinomycetota</taxon>
        <taxon>Actinomycetes</taxon>
        <taxon>Micrococcales</taxon>
        <taxon>Microbacteriaceae</taxon>
        <taxon>Leifsonia</taxon>
    </lineage>
</organism>
<accession>A0ABT8KAN8</accession>
<sequence length="459" mass="47887">MGDREDFGPTLDEALVLAERWLDGVREGRIPPQVDVEAVKDELGRRLPQRGADAVEVLRRLADAVEPGLMRMHSPRFHGWVIGGAEPVALGADWLVSAWDQNTALREVTPGVVAAEELAGEWLIDLLGLPAGAEVGFVTGATVANLVGLVCGRDEVLRRSGWDARTDGLAGGPAVRLLVGRERHGSVDSAAILAGLGAGRVVEVDDQGRMRVDALREALAEGEGPAVVCLQAGNIHSGAFDPLAEAAAVAHEAGAWVHVDGAFGLWAAASPRLRHLVEGVETADSWATDAHKTLNVPYDCGIAAVGHPETLHASLAQHAAYLPGSIDIADPADRVPELSRRARGVPVYATLAQLGRAGVSDLVEQLADAASAIADGVRALPGAEILNEVGYTQVCASFGDDERTRAVGEALRSSGTALASPSTWHGRAVLRFSVSNWLTDAHEAARTVAAVKAAVAAVG</sequence>
<dbReference type="RefSeq" id="WP_301210925.1">
    <property type="nucleotide sequence ID" value="NZ_JAROCF010000001.1"/>
</dbReference>
<protein>
    <submittedName>
        <fullName evidence="7">Aminotransferase class V-fold PLP-dependent enzyme</fullName>
    </submittedName>
</protein>
<keyword evidence="4 6" id="KW-0663">Pyridoxal phosphate</keyword>
<dbReference type="InterPro" id="IPR010977">
    <property type="entry name" value="Aromatic_deC"/>
</dbReference>
<dbReference type="Proteomes" id="UP001174208">
    <property type="component" value="Unassembled WGS sequence"/>
</dbReference>
<dbReference type="Gene3D" id="3.40.640.10">
    <property type="entry name" value="Type I PLP-dependent aspartate aminotransferase-like (Major domain)"/>
    <property type="match status" value="1"/>
</dbReference>
<dbReference type="InterPro" id="IPR015422">
    <property type="entry name" value="PyrdxlP-dep_Trfase_small"/>
</dbReference>
<evidence type="ECO:0000256" key="2">
    <source>
        <dbReference type="ARBA" id="ARBA00009533"/>
    </source>
</evidence>
<evidence type="ECO:0000256" key="1">
    <source>
        <dbReference type="ARBA" id="ARBA00001933"/>
    </source>
</evidence>
<dbReference type="Gene3D" id="3.90.1150.10">
    <property type="entry name" value="Aspartate Aminotransferase, domain 1"/>
    <property type="match status" value="1"/>
</dbReference>
<comment type="cofactor">
    <cofactor evidence="1 6">
        <name>pyridoxal 5'-phosphate</name>
        <dbReference type="ChEBI" id="CHEBI:597326"/>
    </cofactor>
</comment>
<dbReference type="InterPro" id="IPR015421">
    <property type="entry name" value="PyrdxlP-dep_Trfase_major"/>
</dbReference>
<evidence type="ECO:0000256" key="3">
    <source>
        <dbReference type="ARBA" id="ARBA00022793"/>
    </source>
</evidence>
<keyword evidence="5 6" id="KW-0456">Lyase</keyword>
<gene>
    <name evidence="7" type="ORF">P5G50_08605</name>
</gene>
<dbReference type="SUPFAM" id="SSF53383">
    <property type="entry name" value="PLP-dependent transferases"/>
    <property type="match status" value="1"/>
</dbReference>
<dbReference type="InterPro" id="IPR015424">
    <property type="entry name" value="PyrdxlP-dep_Trfase"/>
</dbReference>
<reference evidence="7" key="1">
    <citation type="submission" date="2023-06" db="EMBL/GenBank/DDBJ databases">
        <title>MT1 and MT2 Draft Genomes of Novel Species.</title>
        <authorList>
            <person name="Venkateswaran K."/>
        </authorList>
    </citation>
    <scope>NUCLEOTIDE SEQUENCE</scope>
    <source>
        <strain evidence="7">F6_8S_P_1B</strain>
    </source>
</reference>
<dbReference type="PANTHER" id="PTHR11999:SF70">
    <property type="entry name" value="MIP05841P"/>
    <property type="match status" value="1"/>
</dbReference>
<keyword evidence="8" id="KW-1185">Reference proteome</keyword>
<keyword evidence="7" id="KW-0032">Aminotransferase</keyword>
<keyword evidence="7" id="KW-0808">Transferase</keyword>
<evidence type="ECO:0000313" key="8">
    <source>
        <dbReference type="Proteomes" id="UP001174208"/>
    </source>
</evidence>
<evidence type="ECO:0000313" key="7">
    <source>
        <dbReference type="EMBL" id="MDN4614511.1"/>
    </source>
</evidence>
<evidence type="ECO:0000256" key="4">
    <source>
        <dbReference type="ARBA" id="ARBA00022898"/>
    </source>
</evidence>
<dbReference type="InterPro" id="IPR002129">
    <property type="entry name" value="PyrdxlP-dep_de-COase"/>
</dbReference>
<dbReference type="GO" id="GO:0008483">
    <property type="term" value="F:transaminase activity"/>
    <property type="evidence" value="ECO:0007669"/>
    <property type="project" value="UniProtKB-KW"/>
</dbReference>
<dbReference type="EMBL" id="JAROCF010000001">
    <property type="protein sequence ID" value="MDN4614511.1"/>
    <property type="molecule type" value="Genomic_DNA"/>
</dbReference>
<evidence type="ECO:0000256" key="6">
    <source>
        <dbReference type="RuleBase" id="RU000382"/>
    </source>
</evidence>
<comment type="similarity">
    <text evidence="2 6">Belongs to the group II decarboxylase family.</text>
</comment>
<evidence type="ECO:0000256" key="5">
    <source>
        <dbReference type="ARBA" id="ARBA00023239"/>
    </source>
</evidence>
<comment type="caution">
    <text evidence="7">The sequence shown here is derived from an EMBL/GenBank/DDBJ whole genome shotgun (WGS) entry which is preliminary data.</text>
</comment>
<name>A0ABT8KAN8_9MICO</name>
<dbReference type="PANTHER" id="PTHR11999">
    <property type="entry name" value="GROUP II PYRIDOXAL-5-PHOSPHATE DECARBOXYLASE"/>
    <property type="match status" value="1"/>
</dbReference>
<keyword evidence="3" id="KW-0210">Decarboxylase</keyword>
<dbReference type="Pfam" id="PF00282">
    <property type="entry name" value="Pyridoxal_deC"/>
    <property type="match status" value="1"/>
</dbReference>
<dbReference type="Gene3D" id="1.20.1340.10">
    <property type="entry name" value="dopa decarboxylase, N-terminal domain"/>
    <property type="match status" value="1"/>
</dbReference>